<dbReference type="Proteomes" id="UP000887013">
    <property type="component" value="Unassembled WGS sequence"/>
</dbReference>
<dbReference type="AlphaFoldDB" id="A0A8X6UVV2"/>
<comment type="caution">
    <text evidence="1">The sequence shown here is derived from an EMBL/GenBank/DDBJ whole genome shotgun (WGS) entry which is preliminary data.</text>
</comment>
<sequence length="83" mass="9330">PRLGYSAWTVGNESHNIELRSSEENDTGTGNSLSSHVTTRVIGNLLTPSPREEFEPLQYLHESVLHAGYLGIFGFTDQYEGYW</sequence>
<accession>A0A8X6UVV2</accession>
<proteinExistence type="predicted"/>
<gene>
    <name evidence="1" type="ORF">NPIL_536961</name>
</gene>
<keyword evidence="2" id="KW-1185">Reference proteome</keyword>
<evidence type="ECO:0000313" key="1">
    <source>
        <dbReference type="EMBL" id="GFU49478.1"/>
    </source>
</evidence>
<organism evidence="1 2">
    <name type="scientific">Nephila pilipes</name>
    <name type="common">Giant wood spider</name>
    <name type="synonym">Nephila maculata</name>
    <dbReference type="NCBI Taxonomy" id="299642"/>
    <lineage>
        <taxon>Eukaryota</taxon>
        <taxon>Metazoa</taxon>
        <taxon>Ecdysozoa</taxon>
        <taxon>Arthropoda</taxon>
        <taxon>Chelicerata</taxon>
        <taxon>Arachnida</taxon>
        <taxon>Araneae</taxon>
        <taxon>Araneomorphae</taxon>
        <taxon>Entelegynae</taxon>
        <taxon>Araneoidea</taxon>
        <taxon>Nephilidae</taxon>
        <taxon>Nephila</taxon>
    </lineage>
</organism>
<dbReference type="EMBL" id="BMAW01037691">
    <property type="protein sequence ID" value="GFU49478.1"/>
    <property type="molecule type" value="Genomic_DNA"/>
</dbReference>
<feature type="non-terminal residue" evidence="1">
    <location>
        <position position="1"/>
    </location>
</feature>
<name>A0A8X6UVV2_NEPPI</name>
<reference evidence="1" key="1">
    <citation type="submission" date="2020-08" db="EMBL/GenBank/DDBJ databases">
        <title>Multicomponent nature underlies the extraordinary mechanical properties of spider dragline silk.</title>
        <authorList>
            <person name="Kono N."/>
            <person name="Nakamura H."/>
            <person name="Mori M."/>
            <person name="Yoshida Y."/>
            <person name="Ohtoshi R."/>
            <person name="Malay A.D."/>
            <person name="Moran D.A.P."/>
            <person name="Tomita M."/>
            <person name="Numata K."/>
            <person name="Arakawa K."/>
        </authorList>
    </citation>
    <scope>NUCLEOTIDE SEQUENCE</scope>
</reference>
<evidence type="ECO:0000313" key="2">
    <source>
        <dbReference type="Proteomes" id="UP000887013"/>
    </source>
</evidence>
<protein>
    <submittedName>
        <fullName evidence="1">Uncharacterized protein</fullName>
    </submittedName>
</protein>